<reference evidence="3" key="1">
    <citation type="submission" date="2018-11" db="EMBL/GenBank/DDBJ databases">
        <authorList>
            <person name="Alioto T."/>
            <person name="Alioto T."/>
        </authorList>
    </citation>
    <scope>NUCLEOTIDE SEQUENCE</scope>
</reference>
<name>A0A8B6ENK2_MYTGA</name>
<dbReference type="AlphaFoldDB" id="A0A8B6ENK2"/>
<evidence type="ECO:0000259" key="2">
    <source>
        <dbReference type="PROSITE" id="PS50158"/>
    </source>
</evidence>
<dbReference type="InterPro" id="IPR036875">
    <property type="entry name" value="Znf_CCHC_sf"/>
</dbReference>
<gene>
    <name evidence="3" type="ORF">MGAL_10B015444</name>
</gene>
<keyword evidence="1" id="KW-0862">Zinc</keyword>
<comment type="caution">
    <text evidence="3">The sequence shown here is derived from an EMBL/GenBank/DDBJ whole genome shotgun (WGS) entry which is preliminary data.</text>
</comment>
<dbReference type="Proteomes" id="UP000596742">
    <property type="component" value="Unassembled WGS sequence"/>
</dbReference>
<evidence type="ECO:0000313" key="4">
    <source>
        <dbReference type="Proteomes" id="UP000596742"/>
    </source>
</evidence>
<accession>A0A8B6ENK2</accession>
<organism evidence="3 4">
    <name type="scientific">Mytilus galloprovincialis</name>
    <name type="common">Mediterranean mussel</name>
    <dbReference type="NCBI Taxonomy" id="29158"/>
    <lineage>
        <taxon>Eukaryota</taxon>
        <taxon>Metazoa</taxon>
        <taxon>Spiralia</taxon>
        <taxon>Lophotrochozoa</taxon>
        <taxon>Mollusca</taxon>
        <taxon>Bivalvia</taxon>
        <taxon>Autobranchia</taxon>
        <taxon>Pteriomorphia</taxon>
        <taxon>Mytilida</taxon>
        <taxon>Mytiloidea</taxon>
        <taxon>Mytilidae</taxon>
        <taxon>Mytilinae</taxon>
        <taxon>Mytilus</taxon>
    </lineage>
</organism>
<dbReference type="InterPro" id="IPR001878">
    <property type="entry name" value="Znf_CCHC"/>
</dbReference>
<keyword evidence="1" id="KW-0479">Metal-binding</keyword>
<protein>
    <recommendedName>
        <fullName evidence="2">CCHC-type domain-containing protein</fullName>
    </recommendedName>
</protein>
<dbReference type="Gene3D" id="4.10.60.10">
    <property type="entry name" value="Zinc finger, CCHC-type"/>
    <property type="match status" value="1"/>
</dbReference>
<dbReference type="OrthoDB" id="6157020at2759"/>
<dbReference type="GO" id="GO:0003676">
    <property type="term" value="F:nucleic acid binding"/>
    <property type="evidence" value="ECO:0007669"/>
    <property type="project" value="InterPro"/>
</dbReference>
<proteinExistence type="predicted"/>
<dbReference type="SUPFAM" id="SSF57756">
    <property type="entry name" value="Retrovirus zinc finger-like domains"/>
    <property type="match status" value="1"/>
</dbReference>
<feature type="domain" description="CCHC-type" evidence="2">
    <location>
        <begin position="135"/>
        <end position="151"/>
    </location>
</feature>
<dbReference type="SMART" id="SM00343">
    <property type="entry name" value="ZnF_C2HC"/>
    <property type="match status" value="1"/>
</dbReference>
<keyword evidence="4" id="KW-1185">Reference proteome</keyword>
<evidence type="ECO:0000313" key="3">
    <source>
        <dbReference type="EMBL" id="VDI36147.1"/>
    </source>
</evidence>
<dbReference type="EMBL" id="UYJE01005308">
    <property type="protein sequence ID" value="VDI36147.1"/>
    <property type="molecule type" value="Genomic_DNA"/>
</dbReference>
<keyword evidence="1" id="KW-0863">Zinc-finger</keyword>
<dbReference type="Pfam" id="PF00098">
    <property type="entry name" value="zf-CCHC"/>
    <property type="match status" value="1"/>
</dbReference>
<dbReference type="PROSITE" id="PS50158">
    <property type="entry name" value="ZF_CCHC"/>
    <property type="match status" value="1"/>
</dbReference>
<dbReference type="GO" id="GO:0008270">
    <property type="term" value="F:zinc ion binding"/>
    <property type="evidence" value="ECO:0007669"/>
    <property type="project" value="UniProtKB-KW"/>
</dbReference>
<evidence type="ECO:0000256" key="1">
    <source>
        <dbReference type="PROSITE-ProRule" id="PRU00047"/>
    </source>
</evidence>
<sequence>MDAELQQVIQTEVQNAVQSTQDQMLNSMTTLLDSRLEGFQKRIQDNQKVLSDTQIARMDESLTDSYKFRKRGNEEQHKHNQKVYAKIREAHAEFETDNLTQSNINSAKRKFSEGPRENSKFDPCGGSRSDVRPGRCFYCNEYGHWIRNCPKSAAEQKHKISIDTTICKIDKVEMYTHPKTDLASGELYSINVNSITQTSRDVQSMSNTHTTTIVKYNGTGVGHLKESLSEWKRIGATDFVLDIIANGYKIPFSTIPCMVELQNNKSARENPEFVKSEM</sequence>